<name>A0A8H6U301_9AGAR</name>
<organism evidence="2 3">
    <name type="scientific">Mycena sanguinolenta</name>
    <dbReference type="NCBI Taxonomy" id="230812"/>
    <lineage>
        <taxon>Eukaryota</taxon>
        <taxon>Fungi</taxon>
        <taxon>Dikarya</taxon>
        <taxon>Basidiomycota</taxon>
        <taxon>Agaricomycotina</taxon>
        <taxon>Agaricomycetes</taxon>
        <taxon>Agaricomycetidae</taxon>
        <taxon>Agaricales</taxon>
        <taxon>Marasmiineae</taxon>
        <taxon>Mycenaceae</taxon>
        <taxon>Mycena</taxon>
    </lineage>
</organism>
<keyword evidence="3" id="KW-1185">Reference proteome</keyword>
<gene>
    <name evidence="2" type="ORF">MSAN_02489900</name>
</gene>
<dbReference type="Proteomes" id="UP000623467">
    <property type="component" value="Unassembled WGS sequence"/>
</dbReference>
<evidence type="ECO:0000256" key="1">
    <source>
        <dbReference type="SAM" id="MobiDB-lite"/>
    </source>
</evidence>
<evidence type="ECO:0000313" key="3">
    <source>
        <dbReference type="Proteomes" id="UP000623467"/>
    </source>
</evidence>
<comment type="caution">
    <text evidence="2">The sequence shown here is derived from an EMBL/GenBank/DDBJ whole genome shotgun (WGS) entry which is preliminary data.</text>
</comment>
<accession>A0A8H6U301</accession>
<evidence type="ECO:0000313" key="2">
    <source>
        <dbReference type="EMBL" id="KAF7328101.1"/>
    </source>
</evidence>
<protein>
    <submittedName>
        <fullName evidence="2">Uncharacterized protein</fullName>
    </submittedName>
</protein>
<reference evidence="2" key="1">
    <citation type="submission" date="2020-05" db="EMBL/GenBank/DDBJ databases">
        <title>Mycena genomes resolve the evolution of fungal bioluminescence.</title>
        <authorList>
            <person name="Tsai I.J."/>
        </authorList>
    </citation>
    <scope>NUCLEOTIDE SEQUENCE</scope>
    <source>
        <strain evidence="2">160909Yilan</strain>
    </source>
</reference>
<dbReference type="AlphaFoldDB" id="A0A8H6U301"/>
<proteinExistence type="predicted"/>
<feature type="region of interest" description="Disordered" evidence="1">
    <location>
        <begin position="61"/>
        <end position="81"/>
    </location>
</feature>
<sequence length="213" mass="23012">MVAEACTRARARAFVCPATAPTRSRHRIPPTTLENSGSSRFSLTQRCQAKHDPWPSFERVHNRVPPRTSRPASCVPPRCVSAASPPPRTPAACVVSSYKKGRQRCGAGDRQMRVARGRVTSLLGLASLGPCRVVRGVEAVASRVRRELVGVGSQERVRARVGTENILLDLDLDLVANVPAAPVERSRAAAIRVDGGCSRARTPPVASRRERTP</sequence>
<dbReference type="EMBL" id="JACAZH010000086">
    <property type="protein sequence ID" value="KAF7328101.1"/>
    <property type="molecule type" value="Genomic_DNA"/>
</dbReference>